<gene>
    <name evidence="3" type="ORF">CASFOL_008154</name>
</gene>
<dbReference type="PANTHER" id="PTHR35472">
    <property type="match status" value="1"/>
</dbReference>
<dbReference type="AlphaFoldDB" id="A0ABD3E260"/>
<feature type="region of interest" description="Disordered" evidence="1">
    <location>
        <begin position="59"/>
        <end position="92"/>
    </location>
</feature>
<evidence type="ECO:0000256" key="2">
    <source>
        <dbReference type="SAM" id="SignalP"/>
    </source>
</evidence>
<feature type="signal peptide" evidence="2">
    <location>
        <begin position="1"/>
        <end position="27"/>
    </location>
</feature>
<keyword evidence="2" id="KW-0732">Signal</keyword>
<dbReference type="Proteomes" id="UP001632038">
    <property type="component" value="Unassembled WGS sequence"/>
</dbReference>
<feature type="chain" id="PRO_5044826242" evidence="2">
    <location>
        <begin position="28"/>
        <end position="92"/>
    </location>
</feature>
<sequence length="92" mass="10397">MSINSQQIPILMIMMIILTVSNNLSSCRNLREESNHENAAKGPSTSRFYSQFSWINKFPAPAPNQSRNQTHNKEDYRASLRVTPGGPNPLHN</sequence>
<keyword evidence="4" id="KW-1185">Reference proteome</keyword>
<evidence type="ECO:0000313" key="4">
    <source>
        <dbReference type="Proteomes" id="UP001632038"/>
    </source>
</evidence>
<accession>A0ABD3E260</accession>
<evidence type="ECO:0000256" key="1">
    <source>
        <dbReference type="SAM" id="MobiDB-lite"/>
    </source>
</evidence>
<comment type="caution">
    <text evidence="3">The sequence shown here is derived from an EMBL/GenBank/DDBJ whole genome shotgun (WGS) entry which is preliminary data.</text>
</comment>
<name>A0ABD3E260_9LAMI</name>
<dbReference type="EMBL" id="JAVIJP010000009">
    <property type="protein sequence ID" value="KAL3647186.1"/>
    <property type="molecule type" value="Genomic_DNA"/>
</dbReference>
<dbReference type="InterPro" id="IPR055317">
    <property type="entry name" value="CLE14-like"/>
</dbReference>
<organism evidence="3 4">
    <name type="scientific">Castilleja foliolosa</name>
    <dbReference type="NCBI Taxonomy" id="1961234"/>
    <lineage>
        <taxon>Eukaryota</taxon>
        <taxon>Viridiplantae</taxon>
        <taxon>Streptophyta</taxon>
        <taxon>Embryophyta</taxon>
        <taxon>Tracheophyta</taxon>
        <taxon>Spermatophyta</taxon>
        <taxon>Magnoliopsida</taxon>
        <taxon>eudicotyledons</taxon>
        <taxon>Gunneridae</taxon>
        <taxon>Pentapetalae</taxon>
        <taxon>asterids</taxon>
        <taxon>lamiids</taxon>
        <taxon>Lamiales</taxon>
        <taxon>Orobanchaceae</taxon>
        <taxon>Pedicularideae</taxon>
        <taxon>Castillejinae</taxon>
        <taxon>Castilleja</taxon>
    </lineage>
</organism>
<protein>
    <submittedName>
        <fullName evidence="3">Uncharacterized protein</fullName>
    </submittedName>
</protein>
<dbReference type="PANTHER" id="PTHR35472:SF4">
    <property type="entry name" value="DUF19 DOMAIN-CONTAINING PROTEIN"/>
    <property type="match status" value="1"/>
</dbReference>
<proteinExistence type="predicted"/>
<evidence type="ECO:0000313" key="3">
    <source>
        <dbReference type="EMBL" id="KAL3647186.1"/>
    </source>
</evidence>
<reference evidence="4" key="1">
    <citation type="journal article" date="2024" name="IScience">
        <title>Strigolactones Initiate the Formation of Haustorium-like Structures in Castilleja.</title>
        <authorList>
            <person name="Buerger M."/>
            <person name="Peterson D."/>
            <person name="Chory J."/>
        </authorList>
    </citation>
    <scope>NUCLEOTIDE SEQUENCE [LARGE SCALE GENOMIC DNA]</scope>
</reference>